<evidence type="ECO:0000256" key="2">
    <source>
        <dbReference type="ARBA" id="ARBA00022475"/>
    </source>
</evidence>
<feature type="transmembrane region" description="Helical" evidence="6">
    <location>
        <begin position="186"/>
        <end position="205"/>
    </location>
</feature>
<proteinExistence type="predicted"/>
<comment type="subcellular location">
    <subcellularLocation>
        <location evidence="1">Cell membrane</location>
        <topology evidence="1">Multi-pass membrane protein</topology>
    </subcellularLocation>
</comment>
<feature type="transmembrane region" description="Helical" evidence="6">
    <location>
        <begin position="38"/>
        <end position="58"/>
    </location>
</feature>
<dbReference type="PANTHER" id="PTHR32322">
    <property type="entry name" value="INNER MEMBRANE TRANSPORTER"/>
    <property type="match status" value="1"/>
</dbReference>
<dbReference type="Proteomes" id="UP000677537">
    <property type="component" value="Unassembled WGS sequence"/>
</dbReference>
<dbReference type="RefSeq" id="WP_209372582.1">
    <property type="nucleotide sequence ID" value="NZ_JAGIZA010000004.1"/>
</dbReference>
<feature type="transmembrane region" description="Helical" evidence="6">
    <location>
        <begin position="217"/>
        <end position="240"/>
    </location>
</feature>
<keyword evidence="9" id="KW-1185">Reference proteome</keyword>
<organism evidence="8 9">
    <name type="scientific">Roseomonas indoligenes</name>
    <dbReference type="NCBI Taxonomy" id="2820811"/>
    <lineage>
        <taxon>Bacteria</taxon>
        <taxon>Pseudomonadati</taxon>
        <taxon>Pseudomonadota</taxon>
        <taxon>Alphaproteobacteria</taxon>
        <taxon>Acetobacterales</taxon>
        <taxon>Roseomonadaceae</taxon>
        <taxon>Roseomonas</taxon>
    </lineage>
</organism>
<keyword evidence="5 6" id="KW-0472">Membrane</keyword>
<dbReference type="EMBL" id="JAGIZA010000004">
    <property type="protein sequence ID" value="MBP0492772.1"/>
    <property type="molecule type" value="Genomic_DNA"/>
</dbReference>
<dbReference type="Pfam" id="PF00892">
    <property type="entry name" value="EamA"/>
    <property type="match status" value="2"/>
</dbReference>
<evidence type="ECO:0000313" key="9">
    <source>
        <dbReference type="Proteomes" id="UP000677537"/>
    </source>
</evidence>
<keyword evidence="4 6" id="KW-1133">Transmembrane helix</keyword>
<evidence type="ECO:0000256" key="1">
    <source>
        <dbReference type="ARBA" id="ARBA00004651"/>
    </source>
</evidence>
<dbReference type="SUPFAM" id="SSF103481">
    <property type="entry name" value="Multidrug resistance efflux transporter EmrE"/>
    <property type="match status" value="2"/>
</dbReference>
<dbReference type="PANTHER" id="PTHR32322:SF18">
    <property type="entry name" value="S-ADENOSYLMETHIONINE_S-ADENOSYLHOMOCYSTEINE TRANSPORTER"/>
    <property type="match status" value="1"/>
</dbReference>
<feature type="transmembrane region" description="Helical" evidence="6">
    <location>
        <begin position="154"/>
        <end position="174"/>
    </location>
</feature>
<feature type="transmembrane region" description="Helical" evidence="6">
    <location>
        <begin position="70"/>
        <end position="88"/>
    </location>
</feature>
<name>A0A940N214_9PROT</name>
<feature type="transmembrane region" description="Helical" evidence="6">
    <location>
        <begin position="273"/>
        <end position="290"/>
    </location>
</feature>
<evidence type="ECO:0000313" key="8">
    <source>
        <dbReference type="EMBL" id="MBP0492772.1"/>
    </source>
</evidence>
<evidence type="ECO:0000256" key="3">
    <source>
        <dbReference type="ARBA" id="ARBA00022692"/>
    </source>
</evidence>
<dbReference type="InterPro" id="IPR050638">
    <property type="entry name" value="AA-Vitamin_Transporters"/>
</dbReference>
<comment type="caution">
    <text evidence="8">The sequence shown here is derived from an EMBL/GenBank/DDBJ whole genome shotgun (WGS) entry which is preliminary data.</text>
</comment>
<protein>
    <submittedName>
        <fullName evidence="8">DMT family transporter</fullName>
    </submittedName>
</protein>
<dbReference type="InterPro" id="IPR000620">
    <property type="entry name" value="EamA_dom"/>
</dbReference>
<feature type="transmembrane region" description="Helical" evidence="6">
    <location>
        <begin position="94"/>
        <end position="116"/>
    </location>
</feature>
<feature type="transmembrane region" description="Helical" evidence="6">
    <location>
        <begin position="247"/>
        <end position="267"/>
    </location>
</feature>
<dbReference type="InterPro" id="IPR037185">
    <property type="entry name" value="EmrE-like"/>
</dbReference>
<keyword evidence="2" id="KW-1003">Cell membrane</keyword>
<evidence type="ECO:0000256" key="6">
    <source>
        <dbReference type="SAM" id="Phobius"/>
    </source>
</evidence>
<reference evidence="8" key="1">
    <citation type="submission" date="2021-03" db="EMBL/GenBank/DDBJ databases">
        <authorList>
            <person name="So Y."/>
        </authorList>
    </citation>
    <scope>NUCLEOTIDE SEQUENCE</scope>
    <source>
        <strain evidence="8">SG15</strain>
    </source>
</reference>
<keyword evidence="3 6" id="KW-0812">Transmembrane</keyword>
<feature type="domain" description="EamA" evidence="7">
    <location>
        <begin position="9"/>
        <end position="142"/>
    </location>
</feature>
<evidence type="ECO:0000259" key="7">
    <source>
        <dbReference type="Pfam" id="PF00892"/>
    </source>
</evidence>
<evidence type="ECO:0000256" key="5">
    <source>
        <dbReference type="ARBA" id="ARBA00023136"/>
    </source>
</evidence>
<dbReference type="Gene3D" id="1.10.3730.20">
    <property type="match status" value="1"/>
</dbReference>
<feature type="domain" description="EamA" evidence="7">
    <location>
        <begin position="155"/>
        <end position="290"/>
    </location>
</feature>
<accession>A0A940N214</accession>
<gene>
    <name evidence="8" type="ORF">J5Y10_08265</name>
</gene>
<dbReference type="AlphaFoldDB" id="A0A940N214"/>
<dbReference type="GO" id="GO:0005886">
    <property type="term" value="C:plasma membrane"/>
    <property type="evidence" value="ECO:0007669"/>
    <property type="project" value="UniProtKB-SubCell"/>
</dbReference>
<sequence>MSDSAARRFGLVCLGVTALGWGLNWPVLKFLLSEMPPLTARGLAGLLAALALAVYAMARGLPLVVPGRKWPALLAAALLNVTAWMGLATMGLRYLGAGEGAMICYTMPAWTALAAWPVLGERPSAGRLLALLLGMGGVALLVTGNGVSLDWAKMPGVFMILGGAVLFALGTVWFKRHPLGLNPVASVAWQVGLGCLPMALAGPALEHFDFSQVSQAGWAAFFYMAALPLCLCYLAWFAALAALPAGVAAIGTLAVPLVGVLSAAFFLNEPFGLRQAAALALTMTGIVLAVRTGPRRI</sequence>
<feature type="transmembrane region" description="Helical" evidence="6">
    <location>
        <begin position="128"/>
        <end position="148"/>
    </location>
</feature>
<evidence type="ECO:0000256" key="4">
    <source>
        <dbReference type="ARBA" id="ARBA00022989"/>
    </source>
</evidence>